<feature type="compositionally biased region" description="Basic residues" evidence="1">
    <location>
        <begin position="274"/>
        <end position="283"/>
    </location>
</feature>
<dbReference type="OrthoDB" id="431202at2759"/>
<evidence type="ECO:0000256" key="1">
    <source>
        <dbReference type="SAM" id="MobiDB-lite"/>
    </source>
</evidence>
<feature type="transmembrane region" description="Helical" evidence="2">
    <location>
        <begin position="150"/>
        <end position="168"/>
    </location>
</feature>
<feature type="transmembrane region" description="Helical" evidence="2">
    <location>
        <begin position="12"/>
        <end position="33"/>
    </location>
</feature>
<dbReference type="AlphaFoldDB" id="A0A5J4WMY5"/>
<accession>A0A5J4WMY5</accession>
<dbReference type="PANTHER" id="PTHR31735">
    <property type="entry name" value="VACUOLAR MEMBRANE PROTEIN YPL162C"/>
    <property type="match status" value="1"/>
</dbReference>
<sequence length="319" mass="37284">MSDSAGCNLNSWVSWVVQNVLGIVSYLSLIIKWRREKPRRKFRIWFLDSTKQICGFVLQHFSNLLFSMIVGNAVNEDSCAFYLSSFILDSLLGVFCCWGMHKILLYFVNKYQSKLYRLKSGEYGNPISPLTYFCQLFVWIGIVLSSKLVVFPVLWLIRIPLLFILKYILWPIRQYQELELVMVLFVLPLIINTTILWIQDQFLKVHKKIKNKKNKNNNENLDEISENEGGFEIIDADGEKYGADDEEEDNENEQLKENDANVDINEDNIDVDGKRKKNKKKTKSIKEEEGNSNTKTKSKSKKQTNNRKMDKNKKNLKNK</sequence>
<proteinExistence type="predicted"/>
<feature type="region of interest" description="Disordered" evidence="1">
    <location>
        <begin position="242"/>
        <end position="319"/>
    </location>
</feature>
<keyword evidence="2" id="KW-0472">Membrane</keyword>
<dbReference type="Proteomes" id="UP000324800">
    <property type="component" value="Unassembled WGS sequence"/>
</dbReference>
<feature type="transmembrane region" description="Helical" evidence="2">
    <location>
        <begin position="127"/>
        <end position="144"/>
    </location>
</feature>
<evidence type="ECO:0000313" key="4">
    <source>
        <dbReference type="Proteomes" id="UP000324800"/>
    </source>
</evidence>
<keyword evidence="2" id="KW-1133">Transmembrane helix</keyword>
<reference evidence="3 4" key="1">
    <citation type="submission" date="2019-03" db="EMBL/GenBank/DDBJ databases">
        <title>Single cell metagenomics reveals metabolic interactions within the superorganism composed of flagellate Streblomastix strix and complex community of Bacteroidetes bacteria on its surface.</title>
        <authorList>
            <person name="Treitli S.C."/>
            <person name="Kolisko M."/>
            <person name="Husnik F."/>
            <person name="Keeling P."/>
            <person name="Hampl V."/>
        </authorList>
    </citation>
    <scope>NUCLEOTIDE SEQUENCE [LARGE SCALE GENOMIC DNA]</scope>
    <source>
        <strain evidence="3">ST1C</strain>
    </source>
</reference>
<feature type="transmembrane region" description="Helical" evidence="2">
    <location>
        <begin position="180"/>
        <end position="198"/>
    </location>
</feature>
<dbReference type="GO" id="GO:0016020">
    <property type="term" value="C:membrane"/>
    <property type="evidence" value="ECO:0007669"/>
    <property type="project" value="TreeGrafter"/>
</dbReference>
<organism evidence="3 4">
    <name type="scientific">Streblomastix strix</name>
    <dbReference type="NCBI Taxonomy" id="222440"/>
    <lineage>
        <taxon>Eukaryota</taxon>
        <taxon>Metamonada</taxon>
        <taxon>Preaxostyla</taxon>
        <taxon>Oxymonadida</taxon>
        <taxon>Streblomastigidae</taxon>
        <taxon>Streblomastix</taxon>
    </lineage>
</organism>
<evidence type="ECO:0000313" key="3">
    <source>
        <dbReference type="EMBL" id="KAA6395952.1"/>
    </source>
</evidence>
<dbReference type="PANTHER" id="PTHR31735:SF1">
    <property type="entry name" value="VACUOLAR MEMBRANE PROTEIN YPL162C"/>
    <property type="match status" value="1"/>
</dbReference>
<comment type="caution">
    <text evidence="3">The sequence shown here is derived from an EMBL/GenBank/DDBJ whole genome shotgun (WGS) entry which is preliminary data.</text>
</comment>
<feature type="compositionally biased region" description="Basic residues" evidence="1">
    <location>
        <begin position="296"/>
        <end position="306"/>
    </location>
</feature>
<name>A0A5J4WMY5_9EUKA</name>
<gene>
    <name evidence="3" type="ORF">EZS28_008523</name>
</gene>
<evidence type="ECO:0000256" key="2">
    <source>
        <dbReference type="SAM" id="Phobius"/>
    </source>
</evidence>
<keyword evidence="2" id="KW-0812">Transmembrane</keyword>
<feature type="transmembrane region" description="Helical" evidence="2">
    <location>
        <begin position="80"/>
        <end position="107"/>
    </location>
</feature>
<feature type="transmembrane region" description="Helical" evidence="2">
    <location>
        <begin position="53"/>
        <end position="74"/>
    </location>
</feature>
<protein>
    <submittedName>
        <fullName evidence="3">Putative store-operated calcium entry regulator STIMATE</fullName>
    </submittedName>
</protein>
<dbReference type="InterPro" id="IPR022127">
    <property type="entry name" value="STIMATE/YPL162C"/>
</dbReference>
<dbReference type="Pfam" id="PF12400">
    <property type="entry name" value="STIMATE"/>
    <property type="match status" value="1"/>
</dbReference>
<dbReference type="EMBL" id="SNRW01001554">
    <property type="protein sequence ID" value="KAA6395952.1"/>
    <property type="molecule type" value="Genomic_DNA"/>
</dbReference>